<keyword evidence="1" id="KW-0812">Transmembrane</keyword>
<protein>
    <submittedName>
        <fullName evidence="2">Uncharacterized protein</fullName>
    </submittedName>
</protein>
<comment type="caution">
    <text evidence="2">The sequence shown here is derived from an EMBL/GenBank/DDBJ whole genome shotgun (WGS) entry which is preliminary data.</text>
</comment>
<dbReference type="EMBL" id="VSSQ01042035">
    <property type="protein sequence ID" value="MPM95558.1"/>
    <property type="molecule type" value="Genomic_DNA"/>
</dbReference>
<reference evidence="2" key="1">
    <citation type="submission" date="2019-08" db="EMBL/GenBank/DDBJ databases">
        <authorList>
            <person name="Kucharzyk K."/>
            <person name="Murdoch R.W."/>
            <person name="Higgins S."/>
            <person name="Loffler F."/>
        </authorList>
    </citation>
    <scope>NUCLEOTIDE SEQUENCE</scope>
</reference>
<feature type="transmembrane region" description="Helical" evidence="1">
    <location>
        <begin position="12"/>
        <end position="35"/>
    </location>
</feature>
<evidence type="ECO:0000313" key="2">
    <source>
        <dbReference type="EMBL" id="MPM95558.1"/>
    </source>
</evidence>
<dbReference type="AlphaFoldDB" id="A0A645E2E1"/>
<name>A0A645E2E1_9ZZZZ</name>
<accession>A0A645E2E1</accession>
<gene>
    <name evidence="2" type="ORF">SDC9_142713</name>
</gene>
<sequence>MELTLEKKKSAADICVIAAVTFMLSVFINDGAHFVEFLFHVKNKLNLTASAVKVLAGAVYAEIFVPVDIVGKKSGGQLHCNYARSPRHSVYFCRGEEAPAGSDEAFRKCFKIFKIDGNL</sequence>
<proteinExistence type="predicted"/>
<keyword evidence="1" id="KW-0472">Membrane</keyword>
<evidence type="ECO:0000256" key="1">
    <source>
        <dbReference type="SAM" id="Phobius"/>
    </source>
</evidence>
<organism evidence="2">
    <name type="scientific">bioreactor metagenome</name>
    <dbReference type="NCBI Taxonomy" id="1076179"/>
    <lineage>
        <taxon>unclassified sequences</taxon>
        <taxon>metagenomes</taxon>
        <taxon>ecological metagenomes</taxon>
    </lineage>
</organism>
<keyword evidence="1" id="KW-1133">Transmembrane helix</keyword>